<dbReference type="NCBIfam" id="NF006993">
    <property type="entry name" value="PRK09458.1"/>
    <property type="match status" value="1"/>
</dbReference>
<keyword evidence="2" id="KW-1133">Transmembrane helix</keyword>
<organism evidence="3 4">
    <name type="scientific">Oceanisphaera psychrotolerans</name>
    <dbReference type="NCBI Taxonomy" id="1414654"/>
    <lineage>
        <taxon>Bacteria</taxon>
        <taxon>Pseudomonadati</taxon>
        <taxon>Pseudomonadota</taxon>
        <taxon>Gammaproteobacteria</taxon>
        <taxon>Aeromonadales</taxon>
        <taxon>Aeromonadaceae</taxon>
        <taxon>Oceanisphaera</taxon>
    </lineage>
</organism>
<evidence type="ECO:0000256" key="2">
    <source>
        <dbReference type="SAM" id="Phobius"/>
    </source>
</evidence>
<keyword evidence="1" id="KW-0175">Coiled coil</keyword>
<dbReference type="AlphaFoldDB" id="A0A1J4QCY1"/>
<dbReference type="EMBL" id="MDKE01000044">
    <property type="protein sequence ID" value="OIN06571.1"/>
    <property type="molecule type" value="Genomic_DNA"/>
</dbReference>
<reference evidence="3 4" key="1">
    <citation type="submission" date="2016-07" db="EMBL/GenBank/DDBJ databases">
        <title>Draft Genome Sequence of Oceanisphaera psychrotolerans, isolated from coastal sediment samples.</title>
        <authorList>
            <person name="Zhuo S."/>
            <person name="Ruan Z."/>
        </authorList>
    </citation>
    <scope>NUCLEOTIDE SEQUENCE [LARGE SCALE GENOMIC DNA]</scope>
    <source>
        <strain evidence="3 4">LAM-WHM-ZC</strain>
    </source>
</reference>
<gene>
    <name evidence="3" type="ORF">BFR47_04220</name>
</gene>
<feature type="transmembrane region" description="Helical" evidence="2">
    <location>
        <begin position="6"/>
        <end position="26"/>
    </location>
</feature>
<dbReference type="GO" id="GO:0009271">
    <property type="term" value="P:phage shock"/>
    <property type="evidence" value="ECO:0007669"/>
    <property type="project" value="InterPro"/>
</dbReference>
<dbReference type="InterPro" id="IPR009554">
    <property type="entry name" value="Phageshock_PspB"/>
</dbReference>
<evidence type="ECO:0000256" key="1">
    <source>
        <dbReference type="SAM" id="Coils"/>
    </source>
</evidence>
<dbReference type="RefSeq" id="WP_071473586.1">
    <property type="nucleotide sequence ID" value="NZ_MDKE01000044.1"/>
</dbReference>
<dbReference type="Pfam" id="PF06667">
    <property type="entry name" value="PspB"/>
    <property type="match status" value="1"/>
</dbReference>
<dbReference type="NCBIfam" id="TIGR02976">
    <property type="entry name" value="phageshock_pspB"/>
    <property type="match status" value="1"/>
</dbReference>
<evidence type="ECO:0000313" key="4">
    <source>
        <dbReference type="Proteomes" id="UP000243073"/>
    </source>
</evidence>
<protein>
    <submittedName>
        <fullName evidence="3">Phage shock protein B</fullName>
    </submittedName>
</protein>
<comment type="caution">
    <text evidence="3">The sequence shown here is derived from an EMBL/GenBank/DDBJ whole genome shotgun (WGS) entry which is preliminary data.</text>
</comment>
<feature type="coiled-coil region" evidence="1">
    <location>
        <begin position="39"/>
        <end position="66"/>
    </location>
</feature>
<dbReference type="GO" id="GO:0006355">
    <property type="term" value="P:regulation of DNA-templated transcription"/>
    <property type="evidence" value="ECO:0007669"/>
    <property type="project" value="InterPro"/>
</dbReference>
<accession>A0A1J4QCY1</accession>
<proteinExistence type="predicted"/>
<keyword evidence="2" id="KW-0472">Membrane</keyword>
<keyword evidence="2" id="KW-0812">Transmembrane</keyword>
<evidence type="ECO:0000313" key="3">
    <source>
        <dbReference type="EMBL" id="OIN06571.1"/>
    </source>
</evidence>
<keyword evidence="4" id="KW-1185">Reference proteome</keyword>
<sequence>MSELAWALVAPLNIFLFLVVPIWLVLHYRSKRRLDEGLDETARQRLEQSLAQAEQLAERVTTLERLLDQEVPGWRQP</sequence>
<dbReference type="OrthoDB" id="6198106at2"/>
<dbReference type="STRING" id="1414654.BFR47_04220"/>
<name>A0A1J4QCY1_9GAMM</name>
<dbReference type="Proteomes" id="UP000243073">
    <property type="component" value="Unassembled WGS sequence"/>
</dbReference>